<feature type="region of interest" description="Disordered" evidence="1">
    <location>
        <begin position="32"/>
        <end position="80"/>
    </location>
</feature>
<feature type="compositionally biased region" description="Low complexity" evidence="1">
    <location>
        <begin position="52"/>
        <end position="68"/>
    </location>
</feature>
<feature type="compositionally biased region" description="Low complexity" evidence="1">
    <location>
        <begin position="168"/>
        <end position="209"/>
    </location>
</feature>
<dbReference type="Proteomes" id="UP001430377">
    <property type="component" value="Unassembled WGS sequence"/>
</dbReference>
<feature type="domain" description="DUF7282" evidence="2">
    <location>
        <begin position="259"/>
        <end position="307"/>
    </location>
</feature>
<feature type="compositionally biased region" description="Low complexity" evidence="1">
    <location>
        <begin position="232"/>
        <end position="250"/>
    </location>
</feature>
<gene>
    <name evidence="3" type="ORF">EGH21_04895</name>
</gene>
<dbReference type="RefSeq" id="WP_220617368.1">
    <property type="nucleotide sequence ID" value="NZ_RKLR01000002.1"/>
</dbReference>
<proteinExistence type="predicted"/>
<keyword evidence="4" id="KW-1185">Reference proteome</keyword>
<feature type="compositionally biased region" description="Low complexity" evidence="1">
    <location>
        <begin position="216"/>
        <end position="225"/>
    </location>
</feature>
<dbReference type="Pfam" id="PF23951">
    <property type="entry name" value="DUF7282"/>
    <property type="match status" value="2"/>
</dbReference>
<feature type="compositionally biased region" description="Low complexity" evidence="1">
    <location>
        <begin position="142"/>
        <end position="161"/>
    </location>
</feature>
<evidence type="ECO:0000256" key="1">
    <source>
        <dbReference type="SAM" id="MobiDB-lite"/>
    </source>
</evidence>
<dbReference type="EMBL" id="RKLR01000002">
    <property type="protein sequence ID" value="MBX0322366.1"/>
    <property type="molecule type" value="Genomic_DNA"/>
</dbReference>
<feature type="compositionally biased region" description="Polar residues" evidence="1">
    <location>
        <begin position="69"/>
        <end position="80"/>
    </location>
</feature>
<protein>
    <recommendedName>
        <fullName evidence="2">DUF7282 domain-containing protein</fullName>
    </recommendedName>
</protein>
<comment type="caution">
    <text evidence="3">The sequence shown here is derived from an EMBL/GenBank/DDBJ whole genome shotgun (WGS) entry which is preliminary data.</text>
</comment>
<name>A0AAW4PNP0_9EURY</name>
<sequence>MTRTKFVAVFLAVLVTGLFAAQAVVAVPGVTAQQETPETGNETQAENETQADNETTATGNETANETLTPSVTFDDQESDGTTVTVSNVTLPDGGYVVVHDELLQDGDALNSVIGVSEYLEPGQYDEVTVTLFDVPGADFGSETTTDEATTANETETTTNETTADETETATNETATETTANETTTETNETGTATETPTETNETGTTTNETTADETETTTNETTNETTADETETATNETTNETEATETTTDGTADEGGQVTLTEDQTLTAMLHVDSNDNQTFDYVTTFSLEDGPYVVAGEPVTDSANVTVADTGNETTETETTTDNGTETATPTESGTGTETPTESGTATETPTETGTETATPTGTETGTPGESSG</sequence>
<evidence type="ECO:0000313" key="4">
    <source>
        <dbReference type="Proteomes" id="UP001430377"/>
    </source>
</evidence>
<feature type="region of interest" description="Disordered" evidence="1">
    <location>
        <begin position="309"/>
        <end position="374"/>
    </location>
</feature>
<evidence type="ECO:0000259" key="2">
    <source>
        <dbReference type="Pfam" id="PF23951"/>
    </source>
</evidence>
<dbReference type="AlphaFoldDB" id="A0AAW4PNP0"/>
<dbReference type="InterPro" id="IPR055706">
    <property type="entry name" value="Slg1/2_DUF7282"/>
</dbReference>
<feature type="region of interest" description="Disordered" evidence="1">
    <location>
        <begin position="138"/>
        <end position="257"/>
    </location>
</feature>
<evidence type="ECO:0000313" key="3">
    <source>
        <dbReference type="EMBL" id="MBX0322366.1"/>
    </source>
</evidence>
<accession>A0AAW4PNP0</accession>
<feature type="domain" description="DUF7282" evidence="2">
    <location>
        <begin position="69"/>
        <end position="175"/>
    </location>
</feature>
<organism evidence="3 4">
    <name type="scientific">Haloarcula rubra</name>
    <dbReference type="NCBI Taxonomy" id="2487747"/>
    <lineage>
        <taxon>Archaea</taxon>
        <taxon>Methanobacteriati</taxon>
        <taxon>Methanobacteriota</taxon>
        <taxon>Stenosarchaea group</taxon>
        <taxon>Halobacteria</taxon>
        <taxon>Halobacteriales</taxon>
        <taxon>Haloarculaceae</taxon>
        <taxon>Haloarcula</taxon>
    </lineage>
</organism>
<reference evidence="3 4" key="1">
    <citation type="submission" date="2021-06" db="EMBL/GenBank/DDBJ databases">
        <title>Halomicroarcula sp. a new haloarchaeum isolated from saline soil.</title>
        <authorList>
            <person name="Duran-Viseras A."/>
            <person name="Sanchez-Porro C."/>
            <person name="Ventosa A."/>
        </authorList>
    </citation>
    <scope>NUCLEOTIDE SEQUENCE [LARGE SCALE GENOMIC DNA]</scope>
    <source>
        <strain evidence="3 4">F13</strain>
    </source>
</reference>
<feature type="compositionally biased region" description="Polar residues" evidence="1">
    <location>
        <begin position="32"/>
        <end position="50"/>
    </location>
</feature>